<keyword evidence="2" id="KW-1185">Reference proteome</keyword>
<evidence type="ECO:0000313" key="1">
    <source>
        <dbReference type="EMBL" id="ODR93515.1"/>
    </source>
</evidence>
<evidence type="ECO:0000313" key="2">
    <source>
        <dbReference type="Proteomes" id="UP000094172"/>
    </source>
</evidence>
<reference evidence="1 2" key="1">
    <citation type="journal article" date="2016" name="Environ. Microbiol.">
        <title>New Methyloceanibacter diversity from North Sea sediments includes methanotroph containing solely the soluble methane monooxygenase.</title>
        <authorList>
            <person name="Vekeman B."/>
            <person name="Kerckhof F.M."/>
            <person name="Cremers G."/>
            <person name="de Vos P."/>
            <person name="Vandamme P."/>
            <person name="Boon N."/>
            <person name="Op den Camp H.J."/>
            <person name="Heylen K."/>
        </authorList>
    </citation>
    <scope>NUCLEOTIDE SEQUENCE [LARGE SCALE GENOMIC DNA]</scope>
    <source>
        <strain evidence="1 2">R-67176</strain>
    </source>
</reference>
<name>A0A1E3VJ21_9HYPH</name>
<gene>
    <name evidence="1" type="ORF">AUC70_11660</name>
</gene>
<protein>
    <submittedName>
        <fullName evidence="1">Uncharacterized protein</fullName>
    </submittedName>
</protein>
<organism evidence="1 2">
    <name type="scientific">Methyloceanibacter stevinii</name>
    <dbReference type="NCBI Taxonomy" id="1774970"/>
    <lineage>
        <taxon>Bacteria</taxon>
        <taxon>Pseudomonadati</taxon>
        <taxon>Pseudomonadota</taxon>
        <taxon>Alphaproteobacteria</taxon>
        <taxon>Hyphomicrobiales</taxon>
        <taxon>Hyphomicrobiaceae</taxon>
        <taxon>Methyloceanibacter</taxon>
    </lineage>
</organism>
<comment type="caution">
    <text evidence="1">The sequence shown here is derived from an EMBL/GenBank/DDBJ whole genome shotgun (WGS) entry which is preliminary data.</text>
</comment>
<accession>A0A1E3VJ21</accession>
<dbReference type="AlphaFoldDB" id="A0A1E3VJ21"/>
<dbReference type="STRING" id="1774970.AUC70_11660"/>
<dbReference type="EMBL" id="LPWE01000014">
    <property type="protein sequence ID" value="ODR93515.1"/>
    <property type="molecule type" value="Genomic_DNA"/>
</dbReference>
<proteinExistence type="predicted"/>
<dbReference type="Proteomes" id="UP000094172">
    <property type="component" value="Unassembled WGS sequence"/>
</dbReference>
<sequence>MDSFGAIAEFALGELSEEGVAALVPLASLEIIAPAPQVSAGVLIQQPAPLDIAVAAPAPELLTGVDIRMAAPIAIEVIGPTPEIGTVGALIDMGIEQTREAEPALAEAEITGRGEANTFTRPAGLNLIVPPPSVVTGVAISQPYPLVVELTAFTPEVGARRQPSRVQALAS</sequence>
<dbReference type="RefSeq" id="WP_069445578.1">
    <property type="nucleotide sequence ID" value="NZ_LPWE01000014.1"/>
</dbReference>